<dbReference type="EMBL" id="EF145532">
    <property type="protein sequence ID" value="ABK93684.1"/>
    <property type="molecule type" value="mRNA"/>
</dbReference>
<name>A9PBD1_POPTR</name>
<evidence type="ECO:0000313" key="1">
    <source>
        <dbReference type="EMBL" id="ABK93684.1"/>
    </source>
</evidence>
<organism evidence="1">
    <name type="scientific">Populus trichocarpa</name>
    <name type="common">Western balsam poplar</name>
    <name type="synonym">Populus balsamifera subsp. trichocarpa</name>
    <dbReference type="NCBI Taxonomy" id="3694"/>
    <lineage>
        <taxon>Eukaryota</taxon>
        <taxon>Viridiplantae</taxon>
        <taxon>Streptophyta</taxon>
        <taxon>Embryophyta</taxon>
        <taxon>Tracheophyta</taxon>
        <taxon>Spermatophyta</taxon>
        <taxon>Magnoliopsida</taxon>
        <taxon>eudicotyledons</taxon>
        <taxon>Gunneridae</taxon>
        <taxon>Pentapetalae</taxon>
        <taxon>rosids</taxon>
        <taxon>fabids</taxon>
        <taxon>Malpighiales</taxon>
        <taxon>Salicaceae</taxon>
        <taxon>Saliceae</taxon>
        <taxon>Populus</taxon>
    </lineage>
</organism>
<protein>
    <submittedName>
        <fullName evidence="1">Uncharacterized protein</fullName>
    </submittedName>
</protein>
<reference evidence="1" key="1">
    <citation type="journal article" date="2008" name="BMC Genomics">
        <title>Analysis of 4,664 high-quality sequence-finished poplar full-length cDNA clones and their utility for the discovery of genes responding to insect feeding.</title>
        <authorList>
            <person name="Ralph S.G."/>
            <person name="Chun H.J."/>
            <person name="Cooper D."/>
            <person name="Kirkpatrick R."/>
            <person name="Kolosova N."/>
            <person name="Gunter L."/>
            <person name="Tuskan G.A."/>
            <person name="Douglas C.J."/>
            <person name="Holt R.A."/>
            <person name="Jones S.J."/>
            <person name="Marra M.A."/>
            <person name="Bohlmann J."/>
        </authorList>
    </citation>
    <scope>NUCLEOTIDE SEQUENCE</scope>
    <source>
        <tissue evidence="1">Phloem and cambium</tissue>
    </source>
</reference>
<sequence>MMMPLRTAPRRETTPRCHRFAPFLSPVKKAKVNRVVRQIAAAASFTIYIYI</sequence>
<proteinExistence type="evidence at transcript level"/>
<accession>A9PBD1</accession>
<dbReference type="AlphaFoldDB" id="A9PBD1"/>